<dbReference type="Proteomes" id="UP001369815">
    <property type="component" value="Unassembled WGS sequence"/>
</dbReference>
<dbReference type="PANTHER" id="PTHR37540:SF5">
    <property type="entry name" value="TRANSCRIPTION FACTOR DOMAIN-CONTAINING PROTEIN"/>
    <property type="match status" value="1"/>
</dbReference>
<name>A0AAX6MPQ7_9PEZI</name>
<dbReference type="EMBL" id="JBANMG010000004">
    <property type="protein sequence ID" value="KAK6954609.1"/>
    <property type="molecule type" value="Genomic_DNA"/>
</dbReference>
<comment type="caution">
    <text evidence="1">The sequence shown here is derived from an EMBL/GenBank/DDBJ whole genome shotgun (WGS) entry which is preliminary data.</text>
</comment>
<accession>A0AAX6MPQ7</accession>
<organism evidence="1 2">
    <name type="scientific">Daldinia eschscholtzii</name>
    <dbReference type="NCBI Taxonomy" id="292717"/>
    <lineage>
        <taxon>Eukaryota</taxon>
        <taxon>Fungi</taxon>
        <taxon>Dikarya</taxon>
        <taxon>Ascomycota</taxon>
        <taxon>Pezizomycotina</taxon>
        <taxon>Sordariomycetes</taxon>
        <taxon>Xylariomycetidae</taxon>
        <taxon>Xylariales</taxon>
        <taxon>Hypoxylaceae</taxon>
        <taxon>Daldinia</taxon>
    </lineage>
</organism>
<sequence>MTEQDESRRPSASSTRMPFIVSSGIEKADSATRKLIRSTERGPLKLEEVIETYTPLVPGRIGLNLYFIKFSDNVESLTLSNMAKVTTVARRVTFPLQAAVGFQGVNERWGSPFGRDAVALHIMAFSVQGFIDKVLRHQDNLNLAAILHFQEGLGLLRERLLGNEDKIKTLDSTMGAVLKLASIACFDGDYETSEKHMEGLRKMVGLRGGLDVFKGKSLLLEM</sequence>
<evidence type="ECO:0000313" key="1">
    <source>
        <dbReference type="EMBL" id="KAK6954609.1"/>
    </source>
</evidence>
<gene>
    <name evidence="1" type="ORF">Daesc_004576</name>
</gene>
<dbReference type="PANTHER" id="PTHR37540">
    <property type="entry name" value="TRANSCRIPTION FACTOR (ACR-2), PUTATIVE-RELATED-RELATED"/>
    <property type="match status" value="1"/>
</dbReference>
<reference evidence="1 2" key="1">
    <citation type="journal article" date="2024" name="Front Chem Biol">
        <title>Unveiling the potential of Daldinia eschscholtzii MFLUCC 19-0629 through bioactivity and bioinformatics studies for enhanced sustainable agriculture production.</title>
        <authorList>
            <person name="Brooks S."/>
            <person name="Weaver J.A."/>
            <person name="Klomchit A."/>
            <person name="Alharthi S.A."/>
            <person name="Onlamun T."/>
            <person name="Nurani R."/>
            <person name="Vong T.K."/>
            <person name="Alberti F."/>
            <person name="Greco C."/>
        </authorList>
    </citation>
    <scope>NUCLEOTIDE SEQUENCE [LARGE SCALE GENOMIC DNA]</scope>
    <source>
        <strain evidence="1">MFLUCC 19-0629</strain>
    </source>
</reference>
<keyword evidence="2" id="KW-1185">Reference proteome</keyword>
<dbReference type="AlphaFoldDB" id="A0AAX6MPQ7"/>
<evidence type="ECO:0000313" key="2">
    <source>
        <dbReference type="Proteomes" id="UP001369815"/>
    </source>
</evidence>
<protein>
    <submittedName>
        <fullName evidence="1">Uncharacterized protein</fullName>
    </submittedName>
</protein>
<proteinExistence type="predicted"/>